<keyword evidence="2" id="KW-0813">Transport</keyword>
<dbReference type="PANTHER" id="PTHR43649:SF34">
    <property type="entry name" value="ABC TRANSPORTER PERIPLASMIC-BINDING PROTEIN YCJN-RELATED"/>
    <property type="match status" value="1"/>
</dbReference>
<accession>A0A4R4TCI3</accession>
<dbReference type="SUPFAM" id="SSF53850">
    <property type="entry name" value="Periplasmic binding protein-like II"/>
    <property type="match status" value="1"/>
</dbReference>
<dbReference type="PROSITE" id="PS51318">
    <property type="entry name" value="TAT"/>
    <property type="match status" value="1"/>
</dbReference>
<dbReference type="Pfam" id="PF01547">
    <property type="entry name" value="SBP_bac_1"/>
    <property type="match status" value="1"/>
</dbReference>
<dbReference type="AlphaFoldDB" id="A0A4R4TCI3"/>
<dbReference type="PROSITE" id="PS51257">
    <property type="entry name" value="PROKAR_LIPOPROTEIN"/>
    <property type="match status" value="1"/>
</dbReference>
<dbReference type="InterPro" id="IPR006311">
    <property type="entry name" value="TAT_signal"/>
</dbReference>
<comment type="similarity">
    <text evidence="1">Belongs to the bacterial solute-binding protein 1 family.</text>
</comment>
<sequence length="444" mass="46249">MALRRRSLLTAGVGVGVGVAALAGCGGGRGGAPDLARAAEVPRGEVTVRWWSFPMATGDGRDLRTLLIDAFRRHHPTITVETVDAPAVTDVSRAVLATAVAGGAASPDLYLGDVAWPAQFAHNALALPLDSVVGAGYWDAYPEPLVRAVGHAGDSYAFPFYVDQAYLYYRRDLLDRHGLAVPGSWEELAEAVRVVTRAGDAEYGLAFQGAVYEGLTANVAEFVADAGGAILDEEGTRVTLGGRSGERALTFLRDLVADGVAPRAVGTFREQDSTDAFVGGRALFLRNWAYVWGVVEAPDSPVAGRVGAVPRPGFADGAAAGHGCLGGWCNFVNPHSEQPGAAVAFARFCAEEEAQVIMMRNTSYLPALTAVRAGAEARRSSTPVLAAADEVRLVARPTGTPHYPQVSKALATHVNTLLTGGATPAEALAHARDGIAAALEGTAL</sequence>
<keyword evidence="5" id="KW-1185">Reference proteome</keyword>
<dbReference type="EMBL" id="SMKI01000115">
    <property type="protein sequence ID" value="TDC75218.1"/>
    <property type="molecule type" value="Genomic_DNA"/>
</dbReference>
<dbReference type="Proteomes" id="UP000295345">
    <property type="component" value="Unassembled WGS sequence"/>
</dbReference>
<evidence type="ECO:0000313" key="5">
    <source>
        <dbReference type="Proteomes" id="UP000295345"/>
    </source>
</evidence>
<dbReference type="OrthoDB" id="3495561at2"/>
<dbReference type="PANTHER" id="PTHR43649">
    <property type="entry name" value="ARABINOSE-BINDING PROTEIN-RELATED"/>
    <property type="match status" value="1"/>
</dbReference>
<evidence type="ECO:0000256" key="3">
    <source>
        <dbReference type="ARBA" id="ARBA00022729"/>
    </source>
</evidence>
<proteinExistence type="inferred from homology"/>
<evidence type="ECO:0000256" key="1">
    <source>
        <dbReference type="ARBA" id="ARBA00008520"/>
    </source>
</evidence>
<dbReference type="Gene3D" id="3.40.190.10">
    <property type="entry name" value="Periplasmic binding protein-like II"/>
    <property type="match status" value="2"/>
</dbReference>
<reference evidence="4 5" key="1">
    <citation type="submission" date="2019-03" db="EMBL/GenBank/DDBJ databases">
        <title>Draft genome sequences of novel Actinobacteria.</title>
        <authorList>
            <person name="Sahin N."/>
            <person name="Ay H."/>
            <person name="Saygin H."/>
        </authorList>
    </citation>
    <scope>NUCLEOTIDE SEQUENCE [LARGE SCALE GENOMIC DNA]</scope>
    <source>
        <strain evidence="4 5">DSM 41900</strain>
    </source>
</reference>
<evidence type="ECO:0000256" key="2">
    <source>
        <dbReference type="ARBA" id="ARBA00022448"/>
    </source>
</evidence>
<evidence type="ECO:0000313" key="4">
    <source>
        <dbReference type="EMBL" id="TDC75218.1"/>
    </source>
</evidence>
<name>A0A4R4TCI3_9ACTN</name>
<comment type="caution">
    <text evidence="4">The sequence shown here is derived from an EMBL/GenBank/DDBJ whole genome shotgun (WGS) entry which is preliminary data.</text>
</comment>
<dbReference type="RefSeq" id="WP_132818175.1">
    <property type="nucleotide sequence ID" value="NZ_SMKI01000115.1"/>
</dbReference>
<protein>
    <submittedName>
        <fullName evidence="4">Extracellular solute-binding protein</fullName>
    </submittedName>
</protein>
<organism evidence="4 5">
    <name type="scientific">Streptomyces hainanensis</name>
    <dbReference type="NCBI Taxonomy" id="402648"/>
    <lineage>
        <taxon>Bacteria</taxon>
        <taxon>Bacillati</taxon>
        <taxon>Actinomycetota</taxon>
        <taxon>Actinomycetes</taxon>
        <taxon>Kitasatosporales</taxon>
        <taxon>Streptomycetaceae</taxon>
        <taxon>Streptomyces</taxon>
    </lineage>
</organism>
<gene>
    <name evidence="4" type="ORF">E1283_13100</name>
</gene>
<dbReference type="InterPro" id="IPR050490">
    <property type="entry name" value="Bact_solute-bd_prot1"/>
</dbReference>
<dbReference type="InterPro" id="IPR006059">
    <property type="entry name" value="SBP"/>
</dbReference>
<keyword evidence="3" id="KW-0732">Signal</keyword>